<dbReference type="Proteomes" id="UP001391051">
    <property type="component" value="Unassembled WGS sequence"/>
</dbReference>
<evidence type="ECO:0008006" key="7">
    <source>
        <dbReference type="Google" id="ProtNLM"/>
    </source>
</evidence>
<name>A0ABR1PRW4_9PEZI</name>
<dbReference type="CDD" id="cd11040">
    <property type="entry name" value="CYP7_CYP8-like"/>
    <property type="match status" value="1"/>
</dbReference>
<keyword evidence="1 3" id="KW-0479">Metal-binding</keyword>
<keyword evidence="2 3" id="KW-0408">Iron</keyword>
<protein>
    <recommendedName>
        <fullName evidence="7">Cytochrome P450</fullName>
    </recommendedName>
</protein>
<dbReference type="SUPFAM" id="SSF48264">
    <property type="entry name" value="Cytochrome P450"/>
    <property type="match status" value="1"/>
</dbReference>
<keyword evidence="3" id="KW-0560">Oxidoreductase</keyword>
<evidence type="ECO:0000256" key="3">
    <source>
        <dbReference type="RuleBase" id="RU000461"/>
    </source>
</evidence>
<sequence length="545" mass="59400">MFGGHDPREPPLAPSSLPIVGHLLGMMKSKFNYYVELSTQTDAPIFTLTLPGRKLYVVTKPEIIQKVQKIPRVLAFLPVEAKFASTVCGASQAAQAILARNVNGDEGGHGLMMESYAAMHEALKPGPLLDDMNRSMIHEIAMSLDELQPASGESRKLGLYAWLRESITAATTRSVYGPLSPYEDKSIADAFWEFESGIMSILVGVLPWLTARKPIAARDRVAEAFEAYYRAGGVQKGSALAQMRYQAEVDNHVPLEDMARWEVGGSIAILVNTAPSAFWTLLLLHSSPGLVEEIRKEIDACTETTSIASASVEGAAAVPTLDITTLKERCPLLLSSYQEGLRYTSIGTSVREVMEDTYLEGYLLTKGAMLQMPSRVIHQDTGLWGPGAAEFDPRRFLAENKQNRPGGDACFRAFGGGKTLCPGRHLATNEILTVVALFVARFDMRPAGGGGSGSGSSVWTHPSTLKSNAAAVVMQPDHDVEVEITNREGFDGDVKWTVNLHPSEKTFALVTEDNEERGQRDSRGRPEVEIQTPEGPMTGRNSTYR</sequence>
<dbReference type="PROSITE" id="PS00086">
    <property type="entry name" value="CYTOCHROME_P450"/>
    <property type="match status" value="1"/>
</dbReference>
<gene>
    <name evidence="5" type="ORF">PG986_015032</name>
</gene>
<keyword evidence="3" id="KW-0503">Monooxygenase</keyword>
<dbReference type="RefSeq" id="XP_066692343.1">
    <property type="nucleotide sequence ID" value="XM_066851254.1"/>
</dbReference>
<dbReference type="InterPro" id="IPR053007">
    <property type="entry name" value="CYP450_monoxygenase_sec-met"/>
</dbReference>
<evidence type="ECO:0000256" key="2">
    <source>
        <dbReference type="ARBA" id="ARBA00023004"/>
    </source>
</evidence>
<dbReference type="InterPro" id="IPR002401">
    <property type="entry name" value="Cyt_P450_E_grp-I"/>
</dbReference>
<proteinExistence type="inferred from homology"/>
<keyword evidence="6" id="KW-1185">Reference proteome</keyword>
<evidence type="ECO:0000313" key="5">
    <source>
        <dbReference type="EMBL" id="KAK7936594.1"/>
    </source>
</evidence>
<comment type="similarity">
    <text evidence="3">Belongs to the cytochrome P450 family.</text>
</comment>
<dbReference type="InterPro" id="IPR036396">
    <property type="entry name" value="Cyt_P450_sf"/>
</dbReference>
<evidence type="ECO:0000313" key="6">
    <source>
        <dbReference type="Proteomes" id="UP001391051"/>
    </source>
</evidence>
<feature type="compositionally biased region" description="Basic and acidic residues" evidence="4">
    <location>
        <begin position="516"/>
        <end position="528"/>
    </location>
</feature>
<dbReference type="PANTHER" id="PTHR47582:SF1">
    <property type="entry name" value="P450, PUTATIVE (EUROFUNG)-RELATED"/>
    <property type="match status" value="1"/>
</dbReference>
<organism evidence="5 6">
    <name type="scientific">Apiospora aurea</name>
    <dbReference type="NCBI Taxonomy" id="335848"/>
    <lineage>
        <taxon>Eukaryota</taxon>
        <taxon>Fungi</taxon>
        <taxon>Dikarya</taxon>
        <taxon>Ascomycota</taxon>
        <taxon>Pezizomycotina</taxon>
        <taxon>Sordariomycetes</taxon>
        <taxon>Xylariomycetidae</taxon>
        <taxon>Amphisphaeriales</taxon>
        <taxon>Apiosporaceae</taxon>
        <taxon>Apiospora</taxon>
    </lineage>
</organism>
<comment type="caution">
    <text evidence="5">The sequence shown here is derived from an EMBL/GenBank/DDBJ whole genome shotgun (WGS) entry which is preliminary data.</text>
</comment>
<evidence type="ECO:0000256" key="4">
    <source>
        <dbReference type="SAM" id="MobiDB-lite"/>
    </source>
</evidence>
<dbReference type="InterPro" id="IPR017972">
    <property type="entry name" value="Cyt_P450_CS"/>
</dbReference>
<accession>A0ABR1PRW4</accession>
<dbReference type="EMBL" id="JAQQWE010000011">
    <property type="protein sequence ID" value="KAK7936594.1"/>
    <property type="molecule type" value="Genomic_DNA"/>
</dbReference>
<dbReference type="Gene3D" id="1.10.630.10">
    <property type="entry name" value="Cytochrome P450"/>
    <property type="match status" value="1"/>
</dbReference>
<feature type="region of interest" description="Disordered" evidence="4">
    <location>
        <begin position="510"/>
        <end position="545"/>
    </location>
</feature>
<evidence type="ECO:0000256" key="1">
    <source>
        <dbReference type="ARBA" id="ARBA00022723"/>
    </source>
</evidence>
<dbReference type="PANTHER" id="PTHR47582">
    <property type="entry name" value="P450, PUTATIVE (EUROFUNG)-RELATED"/>
    <property type="match status" value="1"/>
</dbReference>
<dbReference type="GeneID" id="92084316"/>
<dbReference type="PRINTS" id="PR00463">
    <property type="entry name" value="EP450I"/>
</dbReference>
<dbReference type="InterPro" id="IPR001128">
    <property type="entry name" value="Cyt_P450"/>
</dbReference>
<dbReference type="Pfam" id="PF00067">
    <property type="entry name" value="p450"/>
    <property type="match status" value="1"/>
</dbReference>
<keyword evidence="3" id="KW-0349">Heme</keyword>
<reference evidence="5 6" key="1">
    <citation type="submission" date="2023-01" db="EMBL/GenBank/DDBJ databases">
        <title>Analysis of 21 Apiospora genomes using comparative genomics revels a genus with tremendous synthesis potential of carbohydrate active enzymes and secondary metabolites.</title>
        <authorList>
            <person name="Sorensen T."/>
        </authorList>
    </citation>
    <scope>NUCLEOTIDE SEQUENCE [LARGE SCALE GENOMIC DNA]</scope>
    <source>
        <strain evidence="5 6">CBS 24483</strain>
    </source>
</reference>